<evidence type="ECO:0000313" key="4">
    <source>
        <dbReference type="Proteomes" id="UP001071230"/>
    </source>
</evidence>
<protein>
    <submittedName>
        <fullName evidence="2">Uncharacterized protein</fullName>
    </submittedName>
</protein>
<evidence type="ECO:0000313" key="3">
    <source>
        <dbReference type="EMBL" id="CEJ06588.1"/>
    </source>
</evidence>
<reference evidence="2" key="2">
    <citation type="submission" date="2020-01" db="EMBL/GenBank/DDBJ databases">
        <authorList>
            <person name="Hornung B."/>
        </authorList>
    </citation>
    <scope>NUCLEOTIDE SEQUENCE</scope>
    <source>
        <strain evidence="2">PacBioINE</strain>
    </source>
</reference>
<dbReference type="AlphaFoldDB" id="A0A8S0WM87"/>
<dbReference type="KEGG" id="aacx:DEACI_1107"/>
<dbReference type="EMBL" id="CDGJ01000032">
    <property type="protein sequence ID" value="CEJ06588.1"/>
    <property type="molecule type" value="Genomic_DNA"/>
</dbReference>
<dbReference type="EMBL" id="LR746496">
    <property type="protein sequence ID" value="CAA7600454.1"/>
    <property type="molecule type" value="Genomic_DNA"/>
</dbReference>
<keyword evidence="4" id="KW-1185">Reference proteome</keyword>
<accession>A0A8S0WM87</accession>
<evidence type="ECO:0000256" key="1">
    <source>
        <dbReference type="SAM" id="MobiDB-lite"/>
    </source>
</evidence>
<dbReference type="RefSeq" id="WP_240984128.1">
    <property type="nucleotide sequence ID" value="NZ_CDGJ01000032.1"/>
</dbReference>
<sequence length="100" mass="10453">MLDFIRKSPLGFILTATALVLVASPKAREAARNWLVKGTATILDLVDESKAPATTRAAGQTNVYEMGAYPSKAEPTAAQASPNPVHPAPSRPDPGNISPS</sequence>
<gene>
    <name evidence="3" type="ORF">DEACI_1037</name>
    <name evidence="2" type="ORF">DEACI_1107</name>
</gene>
<proteinExistence type="predicted"/>
<dbReference type="Proteomes" id="UP000836597">
    <property type="component" value="Chromosome"/>
</dbReference>
<name>A0A8S0WM87_9FIRM</name>
<reference evidence="3" key="1">
    <citation type="submission" date="2014-11" db="EMBL/GenBank/DDBJ databases">
        <authorList>
            <person name="Hornung B.V."/>
        </authorList>
    </citation>
    <scope>NUCLEOTIDE SEQUENCE</scope>
    <source>
        <strain evidence="3">INE</strain>
    </source>
</reference>
<evidence type="ECO:0000313" key="2">
    <source>
        <dbReference type="EMBL" id="CAA7600454.1"/>
    </source>
</evidence>
<organism evidence="2">
    <name type="scientific">Acididesulfobacillus acetoxydans</name>
    <dbReference type="NCBI Taxonomy" id="1561005"/>
    <lineage>
        <taxon>Bacteria</taxon>
        <taxon>Bacillati</taxon>
        <taxon>Bacillota</taxon>
        <taxon>Clostridia</taxon>
        <taxon>Eubacteriales</taxon>
        <taxon>Peptococcaceae</taxon>
        <taxon>Acididesulfobacillus</taxon>
    </lineage>
</organism>
<feature type="region of interest" description="Disordered" evidence="1">
    <location>
        <begin position="67"/>
        <end position="100"/>
    </location>
</feature>
<dbReference type="Proteomes" id="UP001071230">
    <property type="component" value="Unassembled WGS sequence"/>
</dbReference>